<proteinExistence type="predicted"/>
<name>A0AAD7FMI0_9AGAR</name>
<gene>
    <name evidence="2" type="ORF">FB45DRAFT_913409</name>
</gene>
<comment type="caution">
    <text evidence="2">The sequence shown here is derived from an EMBL/GenBank/DDBJ whole genome shotgun (WGS) entry which is preliminary data.</text>
</comment>
<keyword evidence="3" id="KW-1185">Reference proteome</keyword>
<dbReference type="EMBL" id="JARKIF010000008">
    <property type="protein sequence ID" value="KAJ7632764.1"/>
    <property type="molecule type" value="Genomic_DNA"/>
</dbReference>
<sequence>MNHYNPAITPKPSDQHYALKNGGGASGMPLRPVQPVVQDSGIHYSSGMEYYAPDFGYYPYQHHYGEHGGNFLESFNDFYESQYPDREKTPTPEKPLPLPGPFIREVHAWNNRSECPQPSGMYVPPPLPHPDIYMPLEVGDVVRVKPWTDQFTWIEGRVDKLDFSIASPHKATPRCVVSYTHPDSGHVVRRFFSPYLSEITAKEADPIVPEPLPVGVNVSMTRFLSLNSQLATSVTFTSVYLLYIARTTNRSKRSGPKHKCSPNPMTRTQSRFAYL</sequence>
<dbReference type="Proteomes" id="UP001221142">
    <property type="component" value="Unassembled WGS sequence"/>
</dbReference>
<evidence type="ECO:0000313" key="3">
    <source>
        <dbReference type="Proteomes" id="UP001221142"/>
    </source>
</evidence>
<evidence type="ECO:0000256" key="1">
    <source>
        <dbReference type="SAM" id="MobiDB-lite"/>
    </source>
</evidence>
<organism evidence="2 3">
    <name type="scientific">Roridomyces roridus</name>
    <dbReference type="NCBI Taxonomy" id="1738132"/>
    <lineage>
        <taxon>Eukaryota</taxon>
        <taxon>Fungi</taxon>
        <taxon>Dikarya</taxon>
        <taxon>Basidiomycota</taxon>
        <taxon>Agaricomycotina</taxon>
        <taxon>Agaricomycetes</taxon>
        <taxon>Agaricomycetidae</taxon>
        <taxon>Agaricales</taxon>
        <taxon>Marasmiineae</taxon>
        <taxon>Mycenaceae</taxon>
        <taxon>Roridomyces</taxon>
    </lineage>
</organism>
<feature type="region of interest" description="Disordered" evidence="1">
    <location>
        <begin position="1"/>
        <end position="31"/>
    </location>
</feature>
<accession>A0AAD7FMI0</accession>
<evidence type="ECO:0000313" key="2">
    <source>
        <dbReference type="EMBL" id="KAJ7632764.1"/>
    </source>
</evidence>
<dbReference type="AlphaFoldDB" id="A0AAD7FMI0"/>
<protein>
    <submittedName>
        <fullName evidence="2">Uncharacterized protein</fullName>
    </submittedName>
</protein>
<reference evidence="2" key="1">
    <citation type="submission" date="2023-03" db="EMBL/GenBank/DDBJ databases">
        <title>Massive genome expansion in bonnet fungi (Mycena s.s.) driven by repeated elements and novel gene families across ecological guilds.</title>
        <authorList>
            <consortium name="Lawrence Berkeley National Laboratory"/>
            <person name="Harder C.B."/>
            <person name="Miyauchi S."/>
            <person name="Viragh M."/>
            <person name="Kuo A."/>
            <person name="Thoen E."/>
            <person name="Andreopoulos B."/>
            <person name="Lu D."/>
            <person name="Skrede I."/>
            <person name="Drula E."/>
            <person name="Henrissat B."/>
            <person name="Morin E."/>
            <person name="Kohler A."/>
            <person name="Barry K."/>
            <person name="LaButti K."/>
            <person name="Morin E."/>
            <person name="Salamov A."/>
            <person name="Lipzen A."/>
            <person name="Mereny Z."/>
            <person name="Hegedus B."/>
            <person name="Baldrian P."/>
            <person name="Stursova M."/>
            <person name="Weitz H."/>
            <person name="Taylor A."/>
            <person name="Grigoriev I.V."/>
            <person name="Nagy L.G."/>
            <person name="Martin F."/>
            <person name="Kauserud H."/>
        </authorList>
    </citation>
    <scope>NUCLEOTIDE SEQUENCE</scope>
    <source>
        <strain evidence="2">9284</strain>
    </source>
</reference>